<evidence type="ECO:0000313" key="2">
    <source>
        <dbReference type="Proteomes" id="UP001060215"/>
    </source>
</evidence>
<dbReference type="Proteomes" id="UP001060215">
    <property type="component" value="Chromosome 3"/>
</dbReference>
<dbReference type="EMBL" id="CM045760">
    <property type="protein sequence ID" value="KAI8024835.1"/>
    <property type="molecule type" value="Genomic_DNA"/>
</dbReference>
<gene>
    <name evidence="1" type="ORF">LOK49_LG02G02348</name>
</gene>
<evidence type="ECO:0000313" key="1">
    <source>
        <dbReference type="EMBL" id="KAI8024835.1"/>
    </source>
</evidence>
<comment type="caution">
    <text evidence="1">The sequence shown here is derived from an EMBL/GenBank/DDBJ whole genome shotgun (WGS) entry which is preliminary data.</text>
</comment>
<organism evidence="1 2">
    <name type="scientific">Camellia lanceoleosa</name>
    <dbReference type="NCBI Taxonomy" id="1840588"/>
    <lineage>
        <taxon>Eukaryota</taxon>
        <taxon>Viridiplantae</taxon>
        <taxon>Streptophyta</taxon>
        <taxon>Embryophyta</taxon>
        <taxon>Tracheophyta</taxon>
        <taxon>Spermatophyta</taxon>
        <taxon>Magnoliopsida</taxon>
        <taxon>eudicotyledons</taxon>
        <taxon>Gunneridae</taxon>
        <taxon>Pentapetalae</taxon>
        <taxon>asterids</taxon>
        <taxon>Ericales</taxon>
        <taxon>Theaceae</taxon>
        <taxon>Camellia</taxon>
    </lineage>
</organism>
<reference evidence="1 2" key="1">
    <citation type="journal article" date="2022" name="Plant J.">
        <title>Chromosome-level genome of Camellia lanceoleosa provides a valuable resource for understanding genome evolution and self-incompatibility.</title>
        <authorList>
            <person name="Gong W."/>
            <person name="Xiao S."/>
            <person name="Wang L."/>
            <person name="Liao Z."/>
            <person name="Chang Y."/>
            <person name="Mo W."/>
            <person name="Hu G."/>
            <person name="Li W."/>
            <person name="Zhao G."/>
            <person name="Zhu H."/>
            <person name="Hu X."/>
            <person name="Ji K."/>
            <person name="Xiang X."/>
            <person name="Song Q."/>
            <person name="Yuan D."/>
            <person name="Jin S."/>
            <person name="Zhang L."/>
        </authorList>
    </citation>
    <scope>NUCLEOTIDE SEQUENCE [LARGE SCALE GENOMIC DNA]</scope>
    <source>
        <strain evidence="1">SQ_2022a</strain>
    </source>
</reference>
<keyword evidence="2" id="KW-1185">Reference proteome</keyword>
<protein>
    <submittedName>
        <fullName evidence="1">Ras-related protein RABA5d</fullName>
    </submittedName>
</protein>
<sequence>MKKSEGEEYLFKIVVIGDSTVGKSNLLSRFARDEFDLHSKAIVGVEFQTQVMELDGKEIKAQQELQRSDGRCTLLNKRVGCTNLSLIGLVYCSHPDHSLSLLSVVVQDLFVDGGRSFEA</sequence>
<accession>A0ACC0IH21</accession>
<proteinExistence type="predicted"/>
<name>A0ACC0IH21_9ERIC</name>